<accession>A0A1I6YCR9</accession>
<feature type="compositionally biased region" description="Basic and acidic residues" evidence="1">
    <location>
        <begin position="41"/>
        <end position="50"/>
    </location>
</feature>
<gene>
    <name evidence="2" type="ORF">SAMN04487956_10516</name>
</gene>
<protein>
    <submittedName>
        <fullName evidence="2">Uncharacterized protein</fullName>
    </submittedName>
</protein>
<dbReference type="OrthoDB" id="7025966at2"/>
<dbReference type="AlphaFoldDB" id="A0A1I6YCR9"/>
<feature type="region of interest" description="Disordered" evidence="1">
    <location>
        <begin position="1"/>
        <end position="85"/>
    </location>
</feature>
<feature type="compositionally biased region" description="Basic residues" evidence="1">
    <location>
        <begin position="54"/>
        <end position="63"/>
    </location>
</feature>
<evidence type="ECO:0000313" key="3">
    <source>
        <dbReference type="Proteomes" id="UP000199594"/>
    </source>
</evidence>
<dbReference type="EMBL" id="FPAQ01000005">
    <property type="protein sequence ID" value="SFT48319.1"/>
    <property type="molecule type" value="Genomic_DNA"/>
</dbReference>
<evidence type="ECO:0000313" key="2">
    <source>
        <dbReference type="EMBL" id="SFT48319.1"/>
    </source>
</evidence>
<dbReference type="RefSeq" id="WP_089847335.1">
    <property type="nucleotide sequence ID" value="NZ_FPAQ01000005.1"/>
</dbReference>
<organism evidence="2 3">
    <name type="scientific">Halomonas saccharevitans</name>
    <dbReference type="NCBI Taxonomy" id="416872"/>
    <lineage>
        <taxon>Bacteria</taxon>
        <taxon>Pseudomonadati</taxon>
        <taxon>Pseudomonadota</taxon>
        <taxon>Gammaproteobacteria</taxon>
        <taxon>Oceanospirillales</taxon>
        <taxon>Halomonadaceae</taxon>
        <taxon>Halomonas</taxon>
    </lineage>
</organism>
<name>A0A1I6YCR9_9GAMM</name>
<feature type="compositionally biased region" description="Basic residues" evidence="1">
    <location>
        <begin position="23"/>
        <end position="40"/>
    </location>
</feature>
<sequence length="85" mass="9871">MTNEISTLKMMAETAKRQEEKRILKRVRLKEKQAKAKAKKKADQQRKNEQRIAAGKKPKNYKQKKVDALDSWSRLPGSAFSGKRQ</sequence>
<dbReference type="Proteomes" id="UP000199594">
    <property type="component" value="Unassembled WGS sequence"/>
</dbReference>
<reference evidence="2 3" key="1">
    <citation type="submission" date="2016-10" db="EMBL/GenBank/DDBJ databases">
        <authorList>
            <person name="de Groot N.N."/>
        </authorList>
    </citation>
    <scope>NUCLEOTIDE SEQUENCE [LARGE SCALE GENOMIC DNA]</scope>
    <source>
        <strain evidence="2 3">CGMCC 1.6493</strain>
    </source>
</reference>
<evidence type="ECO:0000256" key="1">
    <source>
        <dbReference type="SAM" id="MobiDB-lite"/>
    </source>
</evidence>
<proteinExistence type="predicted"/>